<comment type="caution">
    <text evidence="3">Lacks conserved residue(s) required for the propagation of feature annotation.</text>
</comment>
<dbReference type="NCBIfam" id="TIGR00129">
    <property type="entry name" value="fdhD_narQ"/>
    <property type="match status" value="1"/>
</dbReference>
<evidence type="ECO:0000256" key="2">
    <source>
        <dbReference type="ARBA" id="ARBA00023150"/>
    </source>
</evidence>
<dbReference type="GO" id="GO:0006777">
    <property type="term" value="P:Mo-molybdopterin cofactor biosynthetic process"/>
    <property type="evidence" value="ECO:0007669"/>
    <property type="project" value="UniProtKB-UniRule"/>
</dbReference>
<organism evidence="4 5">
    <name type="scientific">Pseudarcicella hirudinis</name>
    <dbReference type="NCBI Taxonomy" id="1079859"/>
    <lineage>
        <taxon>Bacteria</taxon>
        <taxon>Pseudomonadati</taxon>
        <taxon>Bacteroidota</taxon>
        <taxon>Cytophagia</taxon>
        <taxon>Cytophagales</taxon>
        <taxon>Flectobacillaceae</taxon>
        <taxon>Pseudarcicella</taxon>
    </lineage>
</organism>
<evidence type="ECO:0000256" key="1">
    <source>
        <dbReference type="ARBA" id="ARBA00022490"/>
    </source>
</evidence>
<dbReference type="Proteomes" id="UP000199306">
    <property type="component" value="Unassembled WGS sequence"/>
</dbReference>
<dbReference type="Gene3D" id="3.40.140.10">
    <property type="entry name" value="Cytidine Deaminase, domain 2"/>
    <property type="match status" value="1"/>
</dbReference>
<dbReference type="GO" id="GO:0005737">
    <property type="term" value="C:cytoplasm"/>
    <property type="evidence" value="ECO:0007669"/>
    <property type="project" value="UniProtKB-SubCell"/>
</dbReference>
<dbReference type="InterPro" id="IPR003786">
    <property type="entry name" value="FdhD"/>
</dbReference>
<keyword evidence="5" id="KW-1185">Reference proteome</keyword>
<feature type="active site" description="Cysteine persulfide intermediate" evidence="3">
    <location>
        <position position="120"/>
    </location>
</feature>
<comment type="function">
    <text evidence="3">Required for formate dehydrogenase (FDH) activity. Acts as a sulfur carrier protein that transfers sulfur from IscS to the molybdenum cofactor prior to its insertion into FDH.</text>
</comment>
<dbReference type="PANTHER" id="PTHR30592">
    <property type="entry name" value="FORMATE DEHYDROGENASE"/>
    <property type="match status" value="1"/>
</dbReference>
<evidence type="ECO:0000256" key="3">
    <source>
        <dbReference type="HAMAP-Rule" id="MF_00187"/>
    </source>
</evidence>
<sequence length="280" mass="30976">MSSVYPVQIIKINQKGKQEKADLVAAEEPLEIRIGYGRSDDRQQSKLTVIMRTPGDDFSLALGFLYTEGIIASPDQIMSVRYCSDLGNSTSKNVVRVEISPEVEVDWETIKRNFFSSSGCGVCGKESMESIYVQIADKLDKSKFRVKPDLMASLSLKFLENQQIFEYTGGLHAAALFDLEGNLLIIREDVGRHNAIDKVIGTAFMNGLVPLNEHILMMSSRASFEIVQKTVKAGISLLAVISAPSSMAVKLAKEYDLTLLGFVRNGGFNIYSGDFRLDIQ</sequence>
<protein>
    <recommendedName>
        <fullName evidence="3">Sulfur carrier protein FdhD</fullName>
    </recommendedName>
</protein>
<dbReference type="STRING" id="1079859.SAMN04515674_101343"/>
<dbReference type="Gene3D" id="3.10.20.10">
    <property type="match status" value="1"/>
</dbReference>
<dbReference type="NCBIfam" id="NF001943">
    <property type="entry name" value="PRK00724.1-2"/>
    <property type="match status" value="1"/>
</dbReference>
<dbReference type="RefSeq" id="WP_092011116.1">
    <property type="nucleotide sequence ID" value="NZ_FOXH01000001.1"/>
</dbReference>
<reference evidence="4 5" key="1">
    <citation type="submission" date="2016-10" db="EMBL/GenBank/DDBJ databases">
        <authorList>
            <person name="de Groot N.N."/>
        </authorList>
    </citation>
    <scope>NUCLEOTIDE SEQUENCE [LARGE SCALE GENOMIC DNA]</scope>
    <source>
        <strain evidence="5">E92,LMG 26720,CCM 7988</strain>
    </source>
</reference>
<dbReference type="OrthoDB" id="9782042at2"/>
<dbReference type="GO" id="GO:0097163">
    <property type="term" value="F:sulfur carrier activity"/>
    <property type="evidence" value="ECO:0007669"/>
    <property type="project" value="UniProtKB-UniRule"/>
</dbReference>
<comment type="similarity">
    <text evidence="3">Belongs to the FdhD family.</text>
</comment>
<name>A0A1I5MLS2_9BACT</name>
<proteinExistence type="inferred from homology"/>
<dbReference type="PIRSF" id="PIRSF015626">
    <property type="entry name" value="FdhD"/>
    <property type="match status" value="1"/>
</dbReference>
<dbReference type="InterPro" id="IPR016193">
    <property type="entry name" value="Cytidine_deaminase-like"/>
</dbReference>
<gene>
    <name evidence="3" type="primary">fdhD</name>
    <name evidence="4" type="ORF">SAMN04515674_101343</name>
</gene>
<keyword evidence="2 3" id="KW-0501">Molybdenum cofactor biosynthesis</keyword>
<dbReference type="HAMAP" id="MF_00187">
    <property type="entry name" value="FdhD"/>
    <property type="match status" value="1"/>
</dbReference>
<accession>A0A1I5MLS2</accession>
<dbReference type="PANTHER" id="PTHR30592:SF1">
    <property type="entry name" value="SULFUR CARRIER PROTEIN FDHD"/>
    <property type="match status" value="1"/>
</dbReference>
<dbReference type="SUPFAM" id="SSF53927">
    <property type="entry name" value="Cytidine deaminase-like"/>
    <property type="match status" value="1"/>
</dbReference>
<keyword evidence="1 3" id="KW-0963">Cytoplasm</keyword>
<dbReference type="GO" id="GO:0016783">
    <property type="term" value="F:sulfurtransferase activity"/>
    <property type="evidence" value="ECO:0007669"/>
    <property type="project" value="InterPro"/>
</dbReference>
<dbReference type="EMBL" id="FOXH01000001">
    <property type="protein sequence ID" value="SFP09871.1"/>
    <property type="molecule type" value="Genomic_DNA"/>
</dbReference>
<comment type="subcellular location">
    <subcellularLocation>
        <location evidence="3">Cytoplasm</location>
    </subcellularLocation>
</comment>
<dbReference type="AlphaFoldDB" id="A0A1I5MLS2"/>
<dbReference type="Pfam" id="PF02634">
    <property type="entry name" value="FdhD-NarQ"/>
    <property type="match status" value="1"/>
</dbReference>
<evidence type="ECO:0000313" key="5">
    <source>
        <dbReference type="Proteomes" id="UP000199306"/>
    </source>
</evidence>
<evidence type="ECO:0000313" key="4">
    <source>
        <dbReference type="EMBL" id="SFP09871.1"/>
    </source>
</evidence>